<reference evidence="2" key="1">
    <citation type="submission" date="2019-03" db="EMBL/GenBank/DDBJ databases">
        <title>Single cell metagenomics reveals metabolic interactions within the superorganism composed of flagellate Streblomastix strix and complex community of Bacteroidetes bacteria on its surface.</title>
        <authorList>
            <person name="Treitli S.C."/>
            <person name="Kolisko M."/>
            <person name="Husnik F."/>
            <person name="Keeling P."/>
            <person name="Hampl V."/>
        </authorList>
    </citation>
    <scope>NUCLEOTIDE SEQUENCE</scope>
    <source>
        <strain evidence="2">STM</strain>
    </source>
</reference>
<dbReference type="CDD" id="cd09178">
    <property type="entry name" value="PLDc_N_Snf2_like"/>
    <property type="match status" value="1"/>
</dbReference>
<dbReference type="InterPro" id="IPR025202">
    <property type="entry name" value="PLD-like_dom"/>
</dbReference>
<accession>A0A5J4QH05</accession>
<comment type="caution">
    <text evidence="2">The sequence shown here is derived from an EMBL/GenBank/DDBJ whole genome shotgun (WGS) entry which is preliminary data.</text>
</comment>
<dbReference type="Gene3D" id="3.30.870.10">
    <property type="entry name" value="Endonuclease Chain A"/>
    <property type="match status" value="1"/>
</dbReference>
<dbReference type="Pfam" id="PF13091">
    <property type="entry name" value="PLDc_2"/>
    <property type="match status" value="1"/>
</dbReference>
<dbReference type="EMBL" id="SNRY01003752">
    <property type="protein sequence ID" value="KAA6319863.1"/>
    <property type="molecule type" value="Genomic_DNA"/>
</dbReference>
<gene>
    <name evidence="2" type="ORF">EZS27_030291</name>
</gene>
<name>A0A5J4QH05_9ZZZZ</name>
<protein>
    <recommendedName>
        <fullName evidence="1">Phospholipase D-like domain-containing protein</fullName>
    </recommendedName>
</protein>
<evidence type="ECO:0000259" key="1">
    <source>
        <dbReference type="Pfam" id="PF13091"/>
    </source>
</evidence>
<evidence type="ECO:0000313" key="2">
    <source>
        <dbReference type="EMBL" id="KAA6319863.1"/>
    </source>
</evidence>
<organism evidence="2">
    <name type="scientific">termite gut metagenome</name>
    <dbReference type="NCBI Taxonomy" id="433724"/>
    <lineage>
        <taxon>unclassified sequences</taxon>
        <taxon>metagenomes</taxon>
        <taxon>organismal metagenomes</taxon>
    </lineage>
</organism>
<dbReference type="SUPFAM" id="SSF56024">
    <property type="entry name" value="Phospholipase D/nuclease"/>
    <property type="match status" value="1"/>
</dbReference>
<proteinExistence type="predicted"/>
<sequence length="289" mass="33903">MTTDTRFFTNEAGFTLLDRFKATLKDAKYFDVLVGYFRLSGFYQLYDSFEKIEKIRLLVGLNVDKETYNTIQYNKENGIIDFESDKNSKLQYENNVINEIESVTENNEQVQFGINKFIELLNKKQLEIRAFPSRDIHAKVYINRYNENISHIQYGSVITGSSNFSESGLVAQREFNVELKDRPDVDFALSQFEKLWKEGVDVSADFVDFIINKTWLNDKITPYELYLKCVYEYLEEDINLEDKFEPYLPKDFMELRYQTQAATNAKKILETYNGVFLSDVVGLRKSSLK</sequence>
<feature type="domain" description="Phospholipase D-like" evidence="1">
    <location>
        <begin position="106"/>
        <end position="196"/>
    </location>
</feature>
<dbReference type="AlphaFoldDB" id="A0A5J4QH05"/>